<name>A0A5S5AUM5_9FIRM</name>
<comment type="caution">
    <text evidence="1">The sequence shown here is derived from an EMBL/GenBank/DDBJ whole genome shotgun (WGS) entry which is preliminary data.</text>
</comment>
<proteinExistence type="predicted"/>
<gene>
    <name evidence="1" type="ORF">LZ11_01091</name>
</gene>
<protein>
    <submittedName>
        <fullName evidence="1">Uncharacterized protein</fullName>
    </submittedName>
</protein>
<keyword evidence="2" id="KW-1185">Reference proteome</keyword>
<evidence type="ECO:0000313" key="2">
    <source>
        <dbReference type="Proteomes" id="UP000322294"/>
    </source>
</evidence>
<dbReference type="OrthoDB" id="3035163at2"/>
<dbReference type="RefSeq" id="WP_148866865.1">
    <property type="nucleotide sequence ID" value="NZ_VNHO01000009.1"/>
</dbReference>
<evidence type="ECO:0000313" key="1">
    <source>
        <dbReference type="EMBL" id="TYP56167.1"/>
    </source>
</evidence>
<accession>A0A5S5AUM5</accession>
<dbReference type="EMBL" id="VNHO01000009">
    <property type="protein sequence ID" value="TYP56167.1"/>
    <property type="molecule type" value="Genomic_DNA"/>
</dbReference>
<reference evidence="1 2" key="1">
    <citation type="submission" date="2019-07" db="EMBL/GenBank/DDBJ databases">
        <title>Genomic Encyclopedia of Type Strains, Phase I: the one thousand microbial genomes (KMG-I) project.</title>
        <authorList>
            <person name="Kyrpides N."/>
        </authorList>
    </citation>
    <scope>NUCLEOTIDE SEQUENCE [LARGE SCALE GENOMIC DNA]</scope>
    <source>
        <strain evidence="1 2">DSM 16647</strain>
    </source>
</reference>
<dbReference type="AlphaFoldDB" id="A0A5S5AUM5"/>
<organism evidence="1 2">
    <name type="scientific">Thermosediminibacter litoriperuensis</name>
    <dbReference type="NCBI Taxonomy" id="291989"/>
    <lineage>
        <taxon>Bacteria</taxon>
        <taxon>Bacillati</taxon>
        <taxon>Bacillota</taxon>
        <taxon>Clostridia</taxon>
        <taxon>Thermosediminibacterales</taxon>
        <taxon>Thermosediminibacteraceae</taxon>
        <taxon>Thermosediminibacter</taxon>
    </lineage>
</organism>
<sequence>MERDPADPKREAKDRKCMSQEYKVIVEEWIKGSGEKQLQVVYPEYTITTEGERIDEPYIALKPGHRYLLFLHKDVSNNFYSGVGEPWQFQLLNSKAQMQTAYEGKELEKLMAFTEDELLRQVRDASR</sequence>
<dbReference type="Proteomes" id="UP000322294">
    <property type="component" value="Unassembled WGS sequence"/>
</dbReference>